<protein>
    <submittedName>
        <fullName evidence="1">Uncharacterized protein</fullName>
    </submittedName>
</protein>
<dbReference type="AlphaFoldDB" id="A0A4Y2CHB6"/>
<proteinExistence type="predicted"/>
<sequence>MSAAGPRTATSEPKRSCRKKNLTAKVLIARSVRPQITKLIAVSAAGKRTQKEQVMTNLVLQGLLDANSARLSSDKISHTLFSVWR</sequence>
<dbReference type="EMBL" id="BGPR01000189">
    <property type="protein sequence ID" value="GBM03286.1"/>
    <property type="molecule type" value="Genomic_DNA"/>
</dbReference>
<gene>
    <name evidence="1" type="ORF">AVEN_142571_1</name>
</gene>
<dbReference type="Proteomes" id="UP000499080">
    <property type="component" value="Unassembled WGS sequence"/>
</dbReference>
<keyword evidence="2" id="KW-1185">Reference proteome</keyword>
<reference evidence="1 2" key="1">
    <citation type="journal article" date="2019" name="Sci. Rep.">
        <title>Orb-weaving spider Araneus ventricosus genome elucidates the spidroin gene catalogue.</title>
        <authorList>
            <person name="Kono N."/>
            <person name="Nakamura H."/>
            <person name="Ohtoshi R."/>
            <person name="Moran D.A.P."/>
            <person name="Shinohara A."/>
            <person name="Yoshida Y."/>
            <person name="Fujiwara M."/>
            <person name="Mori M."/>
            <person name="Tomita M."/>
            <person name="Arakawa K."/>
        </authorList>
    </citation>
    <scope>NUCLEOTIDE SEQUENCE [LARGE SCALE GENOMIC DNA]</scope>
</reference>
<organism evidence="1 2">
    <name type="scientific">Araneus ventricosus</name>
    <name type="common">Orbweaver spider</name>
    <name type="synonym">Epeira ventricosa</name>
    <dbReference type="NCBI Taxonomy" id="182803"/>
    <lineage>
        <taxon>Eukaryota</taxon>
        <taxon>Metazoa</taxon>
        <taxon>Ecdysozoa</taxon>
        <taxon>Arthropoda</taxon>
        <taxon>Chelicerata</taxon>
        <taxon>Arachnida</taxon>
        <taxon>Araneae</taxon>
        <taxon>Araneomorphae</taxon>
        <taxon>Entelegynae</taxon>
        <taxon>Araneoidea</taxon>
        <taxon>Araneidae</taxon>
        <taxon>Araneus</taxon>
    </lineage>
</organism>
<name>A0A4Y2CHB6_ARAVE</name>
<evidence type="ECO:0000313" key="2">
    <source>
        <dbReference type="Proteomes" id="UP000499080"/>
    </source>
</evidence>
<comment type="caution">
    <text evidence="1">The sequence shown here is derived from an EMBL/GenBank/DDBJ whole genome shotgun (WGS) entry which is preliminary data.</text>
</comment>
<dbReference type="OrthoDB" id="301415at2759"/>
<accession>A0A4Y2CHB6</accession>
<evidence type="ECO:0000313" key="1">
    <source>
        <dbReference type="EMBL" id="GBM03286.1"/>
    </source>
</evidence>